<dbReference type="Proteomes" id="UP000305067">
    <property type="component" value="Unassembled WGS sequence"/>
</dbReference>
<dbReference type="EMBL" id="ML178875">
    <property type="protein sequence ID" value="TFK95743.1"/>
    <property type="molecule type" value="Genomic_DNA"/>
</dbReference>
<accession>A0A5C3QBD5</accession>
<feature type="compositionally biased region" description="Low complexity" evidence="1">
    <location>
        <begin position="114"/>
        <end position="132"/>
    </location>
</feature>
<keyword evidence="3" id="KW-1185">Reference proteome</keyword>
<sequence length="187" mass="20785">MSAPTSTSTLEVEDEAQRLERLRRTFRKLNNTTQLDHASVPFDFGDRSTFPVPPNTELLDRIQNFLPQMQAANEALGEAKAEDLNIENLQDEESFIEMNLGLGVFESRPENGETMDTSSDTDSSESESLTSDSDSDDEEPEIITAFSKQEMTSTRTIRPLPRRASTRPKVEVLASSSSVDTTETTST</sequence>
<evidence type="ECO:0000313" key="2">
    <source>
        <dbReference type="EMBL" id="TFK95743.1"/>
    </source>
</evidence>
<dbReference type="PANTHER" id="PTHR28674:SF1">
    <property type="entry name" value="NOP PROTEIN CHAPERONE 1"/>
    <property type="match status" value="1"/>
</dbReference>
<feature type="compositionally biased region" description="Low complexity" evidence="1">
    <location>
        <begin position="175"/>
        <end position="187"/>
    </location>
</feature>
<feature type="compositionally biased region" description="Polar residues" evidence="1">
    <location>
        <begin position="146"/>
        <end position="156"/>
    </location>
</feature>
<protein>
    <submittedName>
        <fullName evidence="2">Uncharacterized protein</fullName>
    </submittedName>
</protein>
<feature type="region of interest" description="Disordered" evidence="1">
    <location>
        <begin position="106"/>
        <end position="187"/>
    </location>
</feature>
<name>A0A5C3QBD5_9AGAR</name>
<dbReference type="GO" id="GO:0000492">
    <property type="term" value="P:box C/D snoRNP assembly"/>
    <property type="evidence" value="ECO:0007669"/>
    <property type="project" value="InterPro"/>
</dbReference>
<dbReference type="GO" id="GO:0062064">
    <property type="term" value="F:box C/D methylation guide snoRNP complex binding"/>
    <property type="evidence" value="ECO:0007669"/>
    <property type="project" value="TreeGrafter"/>
</dbReference>
<proteinExistence type="predicted"/>
<evidence type="ECO:0000256" key="1">
    <source>
        <dbReference type="SAM" id="MobiDB-lite"/>
    </source>
</evidence>
<dbReference type="PANTHER" id="PTHR28674">
    <property type="entry name" value="SIMILAR TO DNA SEGMENT, CHR 10, WAYNE STATE UNIVERSITY 102,-EXPRESSED"/>
    <property type="match status" value="1"/>
</dbReference>
<reference evidence="2 3" key="1">
    <citation type="journal article" date="2019" name="Nat. Ecol. Evol.">
        <title>Megaphylogeny resolves global patterns of mushroom evolution.</title>
        <authorList>
            <person name="Varga T."/>
            <person name="Krizsan K."/>
            <person name="Foldi C."/>
            <person name="Dima B."/>
            <person name="Sanchez-Garcia M."/>
            <person name="Sanchez-Ramirez S."/>
            <person name="Szollosi G.J."/>
            <person name="Szarkandi J.G."/>
            <person name="Papp V."/>
            <person name="Albert L."/>
            <person name="Andreopoulos W."/>
            <person name="Angelini C."/>
            <person name="Antonin V."/>
            <person name="Barry K.W."/>
            <person name="Bougher N.L."/>
            <person name="Buchanan P."/>
            <person name="Buyck B."/>
            <person name="Bense V."/>
            <person name="Catcheside P."/>
            <person name="Chovatia M."/>
            <person name="Cooper J."/>
            <person name="Damon W."/>
            <person name="Desjardin D."/>
            <person name="Finy P."/>
            <person name="Geml J."/>
            <person name="Haridas S."/>
            <person name="Hughes K."/>
            <person name="Justo A."/>
            <person name="Karasinski D."/>
            <person name="Kautmanova I."/>
            <person name="Kiss B."/>
            <person name="Kocsube S."/>
            <person name="Kotiranta H."/>
            <person name="LaButti K.M."/>
            <person name="Lechner B.E."/>
            <person name="Liimatainen K."/>
            <person name="Lipzen A."/>
            <person name="Lukacs Z."/>
            <person name="Mihaltcheva S."/>
            <person name="Morgado L.N."/>
            <person name="Niskanen T."/>
            <person name="Noordeloos M.E."/>
            <person name="Ohm R.A."/>
            <person name="Ortiz-Santana B."/>
            <person name="Ovrebo C."/>
            <person name="Racz N."/>
            <person name="Riley R."/>
            <person name="Savchenko A."/>
            <person name="Shiryaev A."/>
            <person name="Soop K."/>
            <person name="Spirin V."/>
            <person name="Szebenyi C."/>
            <person name="Tomsovsky M."/>
            <person name="Tulloss R.E."/>
            <person name="Uehling J."/>
            <person name="Grigoriev I.V."/>
            <person name="Vagvolgyi C."/>
            <person name="Papp T."/>
            <person name="Martin F.M."/>
            <person name="Miettinen O."/>
            <person name="Hibbett D.S."/>
            <person name="Nagy L.G."/>
        </authorList>
    </citation>
    <scope>NUCLEOTIDE SEQUENCE [LARGE SCALE GENOMIC DNA]</scope>
    <source>
        <strain evidence="2 3">CBS 309.79</strain>
    </source>
</reference>
<dbReference type="STRING" id="1884261.A0A5C3QBD5"/>
<gene>
    <name evidence="2" type="ORF">BDV98DRAFT_577239</name>
</gene>
<dbReference type="OrthoDB" id="1112980at2759"/>
<organism evidence="2 3">
    <name type="scientific">Pterulicium gracile</name>
    <dbReference type="NCBI Taxonomy" id="1884261"/>
    <lineage>
        <taxon>Eukaryota</taxon>
        <taxon>Fungi</taxon>
        <taxon>Dikarya</taxon>
        <taxon>Basidiomycota</taxon>
        <taxon>Agaricomycotina</taxon>
        <taxon>Agaricomycetes</taxon>
        <taxon>Agaricomycetidae</taxon>
        <taxon>Agaricales</taxon>
        <taxon>Pleurotineae</taxon>
        <taxon>Pterulaceae</taxon>
        <taxon>Pterulicium</taxon>
    </lineage>
</organism>
<dbReference type="Pfam" id="PF15370">
    <property type="entry name" value="NOPCHAP1"/>
    <property type="match status" value="1"/>
</dbReference>
<dbReference type="AlphaFoldDB" id="A0A5C3QBD5"/>
<evidence type="ECO:0000313" key="3">
    <source>
        <dbReference type="Proteomes" id="UP000305067"/>
    </source>
</evidence>
<dbReference type="InterPro" id="IPR027921">
    <property type="entry name" value="NOPCHAP1"/>
</dbReference>